<dbReference type="NCBIfam" id="TIGR00656">
    <property type="entry name" value="asp_kin_monofn"/>
    <property type="match status" value="1"/>
</dbReference>
<dbReference type="SUPFAM" id="SSF53633">
    <property type="entry name" value="Carbamate kinase-like"/>
    <property type="match status" value="1"/>
</dbReference>
<dbReference type="Gene3D" id="3.40.1160.10">
    <property type="entry name" value="Acetylglutamate kinase-like"/>
    <property type="match status" value="1"/>
</dbReference>
<dbReference type="EMBL" id="JAUSTQ010000003">
    <property type="protein sequence ID" value="MDQ0159038.1"/>
    <property type="molecule type" value="Genomic_DNA"/>
</dbReference>
<sequence length="404" mass="43994">MKTLVQKFGGTSVRDSESRERAIQHIKDALAEGYQVVVVVSAMGREGDPYATDSLLGLIDYPETHITKRETDLLMSCGETISSVVMTHELQQQGVTATSLTGARAGFLTTNDFSDARINKVDPTDIFKYLKTNDVVVVAGFQGQDEDGNVTTLGRGGSDTSAVALGGALQSDYVDIFTDVDGIKTADPRIVENARTLQVMTYNEIVHLAYQGSKVIHPRAVEIAMQEKIPIRVRSTYSQDAGTLVTAKKDHTVDQGFKDRLVTGIAHVSGITQIKVLSEDDPVTLHNDVLTALADAQISVDFFNISMDGITFTVPTDRLTQTTTIIEAFQYRYQIVEKCAKVSTVGAGIQGVPGVASKVVKALTRYNIPILQSADSHTTIWVLVKEQDLENAVNALHQAFLEER</sequence>
<accession>A0ABT9VDL6</accession>
<evidence type="ECO:0000256" key="7">
    <source>
        <dbReference type="ARBA" id="ARBA00022679"/>
    </source>
</evidence>
<dbReference type="InterPro" id="IPR002912">
    <property type="entry name" value="ACT_dom"/>
</dbReference>
<dbReference type="InterPro" id="IPR027795">
    <property type="entry name" value="CASTOR_ACT_dom"/>
</dbReference>
<keyword evidence="12" id="KW-0457">Lysine biosynthesis</keyword>
<dbReference type="InterPro" id="IPR045865">
    <property type="entry name" value="ACT-like_dom_sf"/>
</dbReference>
<dbReference type="RefSeq" id="WP_306975198.1">
    <property type="nucleotide sequence ID" value="NZ_JAUSTQ010000003.1"/>
</dbReference>
<dbReference type="PANTHER" id="PTHR21499">
    <property type="entry name" value="ASPARTATE KINASE"/>
    <property type="match status" value="1"/>
</dbReference>
<comment type="similarity">
    <text evidence="5 14">Belongs to the aspartokinase family.</text>
</comment>
<evidence type="ECO:0000256" key="4">
    <source>
        <dbReference type="ARBA" id="ARBA00005139"/>
    </source>
</evidence>
<dbReference type="PROSITE" id="PS51671">
    <property type="entry name" value="ACT"/>
    <property type="match status" value="1"/>
</dbReference>
<evidence type="ECO:0000256" key="12">
    <source>
        <dbReference type="ARBA" id="ARBA00023154"/>
    </source>
</evidence>
<comment type="caution">
    <text evidence="17">The sequence shown here is derived from an EMBL/GenBank/DDBJ whole genome shotgun (WGS) entry which is preliminary data.</text>
</comment>
<protein>
    <recommendedName>
        <fullName evidence="14">Aspartokinase</fullName>
        <ecNumber evidence="14">2.7.2.4</ecNumber>
    </recommendedName>
</protein>
<comment type="pathway">
    <text evidence="3 15">Amino-acid biosynthesis; L-methionine biosynthesis via de novo pathway; L-homoserine from L-aspartate: step 1/3.</text>
</comment>
<evidence type="ECO:0000256" key="8">
    <source>
        <dbReference type="ARBA" id="ARBA00022741"/>
    </source>
</evidence>
<comment type="pathway">
    <text evidence="4 15">Amino-acid biosynthesis; L-threonine biosynthesis; L-threonine from L-aspartate: step 1/5.</text>
</comment>
<dbReference type="Proteomes" id="UP001224359">
    <property type="component" value="Unassembled WGS sequence"/>
</dbReference>
<evidence type="ECO:0000256" key="1">
    <source>
        <dbReference type="ARBA" id="ARBA00003121"/>
    </source>
</evidence>
<evidence type="ECO:0000256" key="15">
    <source>
        <dbReference type="RuleBase" id="RU004249"/>
    </source>
</evidence>
<dbReference type="InterPro" id="IPR001048">
    <property type="entry name" value="Asp/Glu/Uridylate_kinase"/>
</dbReference>
<feature type="domain" description="ACT" evidence="16">
    <location>
        <begin position="344"/>
        <end position="404"/>
    </location>
</feature>
<organism evidence="17 18">
    <name type="scientific">Alkalibacillus salilacus</name>
    <dbReference type="NCBI Taxonomy" id="284582"/>
    <lineage>
        <taxon>Bacteria</taxon>
        <taxon>Bacillati</taxon>
        <taxon>Bacillota</taxon>
        <taxon>Bacilli</taxon>
        <taxon>Bacillales</taxon>
        <taxon>Bacillaceae</taxon>
        <taxon>Alkalibacillus</taxon>
    </lineage>
</organism>
<dbReference type="PROSITE" id="PS00324">
    <property type="entry name" value="ASPARTOKINASE"/>
    <property type="match status" value="1"/>
</dbReference>
<dbReference type="PANTHER" id="PTHR21499:SF3">
    <property type="entry name" value="ASPARTOKINASE"/>
    <property type="match status" value="1"/>
</dbReference>
<evidence type="ECO:0000256" key="9">
    <source>
        <dbReference type="ARBA" id="ARBA00022777"/>
    </source>
</evidence>
<evidence type="ECO:0000256" key="6">
    <source>
        <dbReference type="ARBA" id="ARBA00022605"/>
    </source>
</evidence>
<dbReference type="Pfam" id="PF13840">
    <property type="entry name" value="ACT_7"/>
    <property type="match status" value="1"/>
</dbReference>
<comment type="catalytic activity">
    <reaction evidence="13 14">
        <text>L-aspartate + ATP = 4-phospho-L-aspartate + ADP</text>
        <dbReference type="Rhea" id="RHEA:23776"/>
        <dbReference type="ChEBI" id="CHEBI:29991"/>
        <dbReference type="ChEBI" id="CHEBI:30616"/>
        <dbReference type="ChEBI" id="CHEBI:57535"/>
        <dbReference type="ChEBI" id="CHEBI:456216"/>
        <dbReference type="EC" id="2.7.2.4"/>
    </reaction>
</comment>
<dbReference type="InterPro" id="IPR001341">
    <property type="entry name" value="Asp_kinase"/>
</dbReference>
<reference evidence="17 18" key="1">
    <citation type="submission" date="2023-07" db="EMBL/GenBank/DDBJ databases">
        <title>Genomic Encyclopedia of Type Strains, Phase IV (KMG-IV): sequencing the most valuable type-strain genomes for metagenomic binning, comparative biology and taxonomic classification.</title>
        <authorList>
            <person name="Goeker M."/>
        </authorList>
    </citation>
    <scope>NUCLEOTIDE SEQUENCE [LARGE SCALE GENOMIC DNA]</scope>
    <source>
        <strain evidence="17 18">DSM 16460</strain>
    </source>
</reference>
<keyword evidence="8" id="KW-0547">Nucleotide-binding</keyword>
<gene>
    <name evidence="17" type="ORF">J2S77_001002</name>
</gene>
<evidence type="ECO:0000256" key="14">
    <source>
        <dbReference type="RuleBase" id="RU003448"/>
    </source>
</evidence>
<name>A0ABT9VDL6_9BACI</name>
<dbReference type="InterPro" id="IPR005260">
    <property type="entry name" value="Asp_kin_monofn"/>
</dbReference>
<dbReference type="SUPFAM" id="SSF55021">
    <property type="entry name" value="ACT-like"/>
    <property type="match status" value="2"/>
</dbReference>
<evidence type="ECO:0000256" key="2">
    <source>
        <dbReference type="ARBA" id="ARBA00004766"/>
    </source>
</evidence>
<evidence type="ECO:0000256" key="11">
    <source>
        <dbReference type="ARBA" id="ARBA00022915"/>
    </source>
</evidence>
<keyword evidence="6 15" id="KW-0028">Amino-acid biosynthesis</keyword>
<dbReference type="NCBIfam" id="NF006068">
    <property type="entry name" value="PRK08210.1"/>
    <property type="match status" value="1"/>
</dbReference>
<proteinExistence type="inferred from homology"/>
<dbReference type="PIRSF" id="PIRSF000726">
    <property type="entry name" value="Asp_kin"/>
    <property type="match status" value="1"/>
</dbReference>
<evidence type="ECO:0000313" key="18">
    <source>
        <dbReference type="Proteomes" id="UP001224359"/>
    </source>
</evidence>
<dbReference type="InterPro" id="IPR018042">
    <property type="entry name" value="Aspartate_kinase_CS"/>
</dbReference>
<keyword evidence="10" id="KW-0067">ATP-binding</keyword>
<evidence type="ECO:0000259" key="16">
    <source>
        <dbReference type="PROSITE" id="PS51671"/>
    </source>
</evidence>
<evidence type="ECO:0000256" key="3">
    <source>
        <dbReference type="ARBA" id="ARBA00004986"/>
    </source>
</evidence>
<keyword evidence="9 14" id="KW-0418">Kinase</keyword>
<dbReference type="GO" id="GO:0004072">
    <property type="term" value="F:aspartate kinase activity"/>
    <property type="evidence" value="ECO:0007669"/>
    <property type="project" value="UniProtKB-EC"/>
</dbReference>
<evidence type="ECO:0000313" key="17">
    <source>
        <dbReference type="EMBL" id="MDQ0159038.1"/>
    </source>
</evidence>
<evidence type="ECO:0000256" key="10">
    <source>
        <dbReference type="ARBA" id="ARBA00022840"/>
    </source>
</evidence>
<dbReference type="Pfam" id="PF00696">
    <property type="entry name" value="AA_kinase"/>
    <property type="match status" value="1"/>
</dbReference>
<keyword evidence="11" id="KW-0220">Diaminopimelate biosynthesis</keyword>
<dbReference type="InterPro" id="IPR036393">
    <property type="entry name" value="AceGlu_kinase-like_sf"/>
</dbReference>
<comment type="function">
    <text evidence="1">Catalyzes the phosphorylation of the beta-carboxyl group of aspartic acid with ATP to yield 4-phospho-L-aspartate, which is involved in the branched biosynthetic pathway leading to the biosynthesis of amino acids threonine, isoleucine and methionine.</text>
</comment>
<keyword evidence="18" id="KW-1185">Reference proteome</keyword>
<dbReference type="NCBIfam" id="TIGR00657">
    <property type="entry name" value="asp_kinases"/>
    <property type="match status" value="1"/>
</dbReference>
<evidence type="ECO:0000256" key="5">
    <source>
        <dbReference type="ARBA" id="ARBA00010122"/>
    </source>
</evidence>
<dbReference type="Gene3D" id="3.30.2130.10">
    <property type="entry name" value="VC0802-like"/>
    <property type="match status" value="1"/>
</dbReference>
<keyword evidence="7 14" id="KW-0808">Transferase</keyword>
<dbReference type="EC" id="2.7.2.4" evidence="14"/>
<comment type="pathway">
    <text evidence="2 15">Amino-acid biosynthesis; L-lysine biosynthesis via DAP pathway; (S)-tetrahydrodipicolinate from L-aspartate: step 1/4.</text>
</comment>
<evidence type="ECO:0000256" key="13">
    <source>
        <dbReference type="ARBA" id="ARBA00047872"/>
    </source>
</evidence>
<dbReference type="NCBIfam" id="NF005155">
    <property type="entry name" value="PRK06635.1-4"/>
    <property type="match status" value="1"/>
</dbReference>